<dbReference type="RefSeq" id="YP_009215833.1">
    <property type="nucleotide sequence ID" value="NC_028982.1"/>
</dbReference>
<organism evidence="1 2">
    <name type="scientific">Bacillus phage JL</name>
    <dbReference type="NCBI Taxonomy" id="1296655"/>
    <lineage>
        <taxon>Viruses</taxon>
        <taxon>Duplodnaviria</taxon>
        <taxon>Heunggongvirae</taxon>
        <taxon>Uroviricota</taxon>
        <taxon>Caudoviricetes</taxon>
        <taxon>Herelleviridae</taxon>
        <taxon>Spounavirinae</taxon>
        <taxon>Siminovitchvirus</taxon>
        <taxon>Siminovitchvirus JL</taxon>
    </lineage>
</organism>
<accession>S5M4F0</accession>
<proteinExistence type="predicted"/>
<keyword evidence="2" id="KW-1185">Reference proteome</keyword>
<reference evidence="1 2" key="1">
    <citation type="journal article" date="2014" name="Genome Announc.">
        <title>Genome Sequences of Three Novel Bacillus cereus Bacteriophages.</title>
        <authorList>
            <person name="Grose J.H."/>
            <person name="Jensen J.D."/>
            <person name="Merrill B.D."/>
            <person name="Fisher J.N."/>
            <person name="Burnett S.H."/>
            <person name="Breakwell D.P."/>
        </authorList>
    </citation>
    <scope>NUCLEOTIDE SEQUENCE [LARGE SCALE GENOMIC DNA]</scope>
</reference>
<evidence type="ECO:0000313" key="1">
    <source>
        <dbReference type="EMBL" id="AGR46741.1"/>
    </source>
</evidence>
<dbReference type="GeneID" id="26642171"/>
<dbReference type="Proteomes" id="UP000015092">
    <property type="component" value="Segment"/>
</dbReference>
<protein>
    <submittedName>
        <fullName evidence="1">Uncharacterized protein</fullName>
    </submittedName>
</protein>
<name>S5M4F0_9CAUD</name>
<sequence length="78" mass="8450">MNFILDYEKGGILMPKPYPGSKYIPGLGKSVKIMGNEIDVPSVKTALGLGGTPAKILPTDIDMAKLLVELDKTYQRKA</sequence>
<gene>
    <name evidence="1" type="ORF">JL_53</name>
</gene>
<evidence type="ECO:0000313" key="2">
    <source>
        <dbReference type="Proteomes" id="UP000015092"/>
    </source>
</evidence>
<dbReference type="EMBL" id="KC595512">
    <property type="protein sequence ID" value="AGR46741.1"/>
    <property type="molecule type" value="Genomic_DNA"/>
</dbReference>
<dbReference type="KEGG" id="vg:26642171"/>
<dbReference type="OrthoDB" id="35649at10239"/>